<keyword evidence="7" id="KW-1185">Reference proteome</keyword>
<proteinExistence type="inferred from homology"/>
<dbReference type="InterPro" id="IPR000304">
    <property type="entry name" value="Pyrroline-COOH_reductase"/>
</dbReference>
<evidence type="ECO:0000313" key="7">
    <source>
        <dbReference type="Proteomes" id="UP000070544"/>
    </source>
</evidence>
<dbReference type="GO" id="GO:0004735">
    <property type="term" value="F:pyrroline-5-carboxylate reductase activity"/>
    <property type="evidence" value="ECO:0007669"/>
    <property type="project" value="InterPro"/>
</dbReference>
<dbReference type="SUPFAM" id="SSF51735">
    <property type="entry name" value="NAD(P)-binding Rossmann-fold domains"/>
    <property type="match status" value="1"/>
</dbReference>
<dbReference type="PANTHER" id="PTHR11645">
    <property type="entry name" value="PYRROLINE-5-CARBOXYLATE REDUCTASE"/>
    <property type="match status" value="1"/>
</dbReference>
<dbReference type="Gene3D" id="3.40.50.720">
    <property type="entry name" value="NAD(P)-binding Rossmann-like Domain"/>
    <property type="match status" value="1"/>
</dbReference>
<evidence type="ECO:0000256" key="2">
    <source>
        <dbReference type="ARBA" id="ARBA00022857"/>
    </source>
</evidence>
<evidence type="ECO:0000259" key="4">
    <source>
        <dbReference type="Pfam" id="PF03807"/>
    </source>
</evidence>
<evidence type="ECO:0000256" key="1">
    <source>
        <dbReference type="ARBA" id="ARBA00005525"/>
    </source>
</evidence>
<evidence type="ECO:0000256" key="3">
    <source>
        <dbReference type="ARBA" id="ARBA00023002"/>
    </source>
</evidence>
<feature type="domain" description="Pyrroline-5-carboxylate reductase catalytic N-terminal" evidence="4">
    <location>
        <begin position="5"/>
        <end position="106"/>
    </location>
</feature>
<dbReference type="AlphaFoldDB" id="A0A139ACB6"/>
<name>A0A139ACB6_GONPJ</name>
<dbReference type="PIRSF" id="PIRSF000193">
    <property type="entry name" value="Pyrrol-5-carb_rd"/>
    <property type="match status" value="1"/>
</dbReference>
<keyword evidence="2" id="KW-0521">NADP</keyword>
<dbReference type="SUPFAM" id="SSF48179">
    <property type="entry name" value="6-phosphogluconate dehydrogenase C-terminal domain-like"/>
    <property type="match status" value="1"/>
</dbReference>
<reference evidence="6 7" key="1">
    <citation type="journal article" date="2015" name="Genome Biol. Evol.">
        <title>Phylogenomic analyses indicate that early fungi evolved digesting cell walls of algal ancestors of land plants.</title>
        <authorList>
            <person name="Chang Y."/>
            <person name="Wang S."/>
            <person name="Sekimoto S."/>
            <person name="Aerts A.L."/>
            <person name="Choi C."/>
            <person name="Clum A."/>
            <person name="LaButti K.M."/>
            <person name="Lindquist E.A."/>
            <person name="Yee Ngan C."/>
            <person name="Ohm R.A."/>
            <person name="Salamov A.A."/>
            <person name="Grigoriev I.V."/>
            <person name="Spatafora J.W."/>
            <person name="Berbee M.L."/>
        </authorList>
    </citation>
    <scope>NUCLEOTIDE SEQUENCE [LARGE SCALE GENOMIC DNA]</scope>
    <source>
        <strain evidence="6 7">JEL478</strain>
    </source>
</reference>
<organism evidence="6 7">
    <name type="scientific">Gonapodya prolifera (strain JEL478)</name>
    <name type="common">Monoblepharis prolifera</name>
    <dbReference type="NCBI Taxonomy" id="1344416"/>
    <lineage>
        <taxon>Eukaryota</taxon>
        <taxon>Fungi</taxon>
        <taxon>Fungi incertae sedis</taxon>
        <taxon>Chytridiomycota</taxon>
        <taxon>Chytridiomycota incertae sedis</taxon>
        <taxon>Monoblepharidomycetes</taxon>
        <taxon>Monoblepharidales</taxon>
        <taxon>Gonapodyaceae</taxon>
        <taxon>Gonapodya</taxon>
    </lineage>
</organism>
<evidence type="ECO:0000313" key="6">
    <source>
        <dbReference type="EMBL" id="KXS14410.1"/>
    </source>
</evidence>
<dbReference type="OrthoDB" id="10263291at2759"/>
<protein>
    <submittedName>
        <fullName evidence="6">Pyrroline-5-carboxylate reductase</fullName>
    </submittedName>
</protein>
<dbReference type="Proteomes" id="UP000070544">
    <property type="component" value="Unassembled WGS sequence"/>
</dbReference>
<dbReference type="Pfam" id="PF14748">
    <property type="entry name" value="P5CR_dimer"/>
    <property type="match status" value="1"/>
</dbReference>
<accession>A0A139ACB6</accession>
<dbReference type="FunFam" id="1.10.3730.10:FF:000001">
    <property type="entry name" value="Pyrroline-5-carboxylate reductase"/>
    <property type="match status" value="1"/>
</dbReference>
<dbReference type="EMBL" id="KQ965769">
    <property type="protein sequence ID" value="KXS14410.1"/>
    <property type="molecule type" value="Genomic_DNA"/>
</dbReference>
<dbReference type="InterPro" id="IPR029036">
    <property type="entry name" value="P5CR_dimer"/>
</dbReference>
<dbReference type="InterPro" id="IPR028939">
    <property type="entry name" value="P5C_Rdtase_cat_N"/>
</dbReference>
<feature type="domain" description="Pyrroline-5-carboxylate reductase dimerisation" evidence="5">
    <location>
        <begin position="171"/>
        <end position="278"/>
    </location>
</feature>
<dbReference type="NCBIfam" id="TIGR00112">
    <property type="entry name" value="proC"/>
    <property type="match status" value="1"/>
</dbReference>
<comment type="similarity">
    <text evidence="1">Belongs to the pyrroline-5-carboxylate reductase family.</text>
</comment>
<dbReference type="Gene3D" id="1.10.3730.10">
    <property type="entry name" value="ProC C-terminal domain-like"/>
    <property type="match status" value="1"/>
</dbReference>
<evidence type="ECO:0000259" key="5">
    <source>
        <dbReference type="Pfam" id="PF14748"/>
    </source>
</evidence>
<gene>
    <name evidence="6" type="ORF">M427DRAFT_33104</name>
</gene>
<dbReference type="OMA" id="AKQTCLG"/>
<sequence length="286" mass="29695">MAQKRLAFVGGGNMASSIIGGLVNAGYPSNHITVFEPNADLARSLQTQFGTLNASSNDQAVLGHPSGGPADVVLFCVKPQVMQVVAKGVAGAVQKVKPLVVSIAAGIRSVDLERWLGGTLAIVRVMPNTPALLLEGASGLVANGAVTPEQKEFSVTLLKTVSKSVEWVDSEHMIDVTTGLSGSGPAYFFLLLEVMEDAAVKLGMPRETARALAAQTCIGAGRMALEEGKKGVDCAELRRRVTSPGGTTAAGLTVLEDGGFRTMVESCVNAATHRGTEMGELFGKDT</sequence>
<dbReference type="HAMAP" id="MF_01925">
    <property type="entry name" value="P5C_reductase"/>
    <property type="match status" value="1"/>
</dbReference>
<keyword evidence="3" id="KW-0560">Oxidoreductase</keyword>
<dbReference type="Pfam" id="PF03807">
    <property type="entry name" value="F420_oxidored"/>
    <property type="match status" value="1"/>
</dbReference>
<dbReference type="PANTHER" id="PTHR11645:SF0">
    <property type="entry name" value="PYRROLINE-5-CARBOXYLATE REDUCTASE 3"/>
    <property type="match status" value="1"/>
</dbReference>
<dbReference type="GO" id="GO:0055129">
    <property type="term" value="P:L-proline biosynthetic process"/>
    <property type="evidence" value="ECO:0007669"/>
    <property type="project" value="TreeGrafter"/>
</dbReference>
<dbReference type="STRING" id="1344416.A0A139ACB6"/>
<dbReference type="InterPro" id="IPR008927">
    <property type="entry name" value="6-PGluconate_DH-like_C_sf"/>
</dbReference>
<dbReference type="InterPro" id="IPR036291">
    <property type="entry name" value="NAD(P)-bd_dom_sf"/>
</dbReference>